<dbReference type="CDD" id="cd11386">
    <property type="entry name" value="MCP_signal"/>
    <property type="match status" value="1"/>
</dbReference>
<gene>
    <name evidence="9" type="ORF">BPP43_06305</name>
</gene>
<dbReference type="GO" id="GO:0016020">
    <property type="term" value="C:membrane"/>
    <property type="evidence" value="ECO:0007669"/>
    <property type="project" value="UniProtKB-SubCell"/>
</dbReference>
<dbReference type="GO" id="GO:0007165">
    <property type="term" value="P:signal transduction"/>
    <property type="evidence" value="ECO:0007669"/>
    <property type="project" value="UniProtKB-KW"/>
</dbReference>
<name>A0A3B6VKQ3_BRAPL</name>
<keyword evidence="6" id="KW-0812">Transmembrane</keyword>
<dbReference type="EMBL" id="CP002873">
    <property type="protein sequence ID" value="AGA66501.1"/>
    <property type="molecule type" value="Genomic_DNA"/>
</dbReference>
<feature type="compositionally biased region" description="Polar residues" evidence="5">
    <location>
        <begin position="379"/>
        <end position="388"/>
    </location>
</feature>
<keyword evidence="2" id="KW-0145">Chemotaxis</keyword>
<dbReference type="PROSITE" id="PS50885">
    <property type="entry name" value="HAMP"/>
    <property type="match status" value="1"/>
</dbReference>
<evidence type="ECO:0000256" key="6">
    <source>
        <dbReference type="SAM" id="Phobius"/>
    </source>
</evidence>
<dbReference type="RefSeq" id="WP_015274439.1">
    <property type="nucleotide sequence ID" value="NC_019908.1"/>
</dbReference>
<feature type="region of interest" description="Disordered" evidence="5">
    <location>
        <begin position="379"/>
        <end position="425"/>
    </location>
</feature>
<feature type="transmembrane region" description="Helical" evidence="6">
    <location>
        <begin position="286"/>
        <end position="312"/>
    </location>
</feature>
<evidence type="ECO:0000256" key="2">
    <source>
        <dbReference type="ARBA" id="ARBA00022500"/>
    </source>
</evidence>
<dbReference type="PANTHER" id="PTHR43531:SF11">
    <property type="entry name" value="METHYL-ACCEPTING CHEMOTAXIS PROTEIN 3"/>
    <property type="match status" value="1"/>
</dbReference>
<evidence type="ECO:0000256" key="5">
    <source>
        <dbReference type="SAM" id="MobiDB-lite"/>
    </source>
</evidence>
<dbReference type="FunFam" id="1.10.287.950:FF:000001">
    <property type="entry name" value="Methyl-accepting chemotaxis sensory transducer"/>
    <property type="match status" value="1"/>
</dbReference>
<evidence type="ECO:0000259" key="8">
    <source>
        <dbReference type="PROSITE" id="PS50885"/>
    </source>
</evidence>
<keyword evidence="10" id="KW-1185">Reference proteome</keyword>
<keyword evidence="6" id="KW-1133">Transmembrane helix</keyword>
<protein>
    <submittedName>
        <fullName evidence="9">Methyl-accepting chemotaxis protein B</fullName>
    </submittedName>
</protein>
<dbReference type="SMART" id="SM00304">
    <property type="entry name" value="HAMP"/>
    <property type="match status" value="1"/>
</dbReference>
<dbReference type="KEGG" id="bpip:BPP43_06305"/>
<dbReference type="InterPro" id="IPR003660">
    <property type="entry name" value="HAMP_dom"/>
</dbReference>
<dbReference type="Gene3D" id="1.10.287.950">
    <property type="entry name" value="Methyl-accepting chemotaxis protein"/>
    <property type="match status" value="1"/>
</dbReference>
<sequence>MKKMHSLSVKVPIMVSSIIVVTILVLSIILTIAASRGIRNATLNGFQSTVQGYASTIELVLHEQLVLIETYSKSATFQNFITNYNDIETRNNLVKVLENYNNINYYSTNTGIATVDGTILIDSSDPKLVGVSLADIHPDLYQSIVKNNYDFEFDNVITKSLSTGKNSLMLMGGIKDDVGNILGISYISLDMDKVNNSFIKSLPLQGSERLTVANHDKMVLLSSDEEFVGATLSSVYDVIKTQDSGIIPSYKSANTKTARTSAYNGITGVPWSVILAKNDSDIYSQIYTIILEAIIIGVISIIIASILVLLYIRSITNPLQKIIQISKEISKGDLTNTEQTIHRKDELGELADSFTIMRQELVDIIIRVRDSVEKITNSAHELSQGSNDLSHRTESQAASLEETASSMEEMASTIKSSTDQSVQGNRMMVESRQSIESAGDIILETTRNIEEVYEASTKIKDITNIIENIAFQTNILALNAAVEAARAGDQGKGFAVVASEVRNLAQTTQSSVKDITNLVDNAYDKINKATDSARTSQEIFNDLRVKIDETARIMQDISSTAVEQQTGVDQVNRAVADMDSVTQQNAALVEESYAATMSLSNQAQELYEAMKFFKIDKDDKIDE</sequence>
<evidence type="ECO:0000256" key="3">
    <source>
        <dbReference type="ARBA" id="ARBA00029447"/>
    </source>
</evidence>
<dbReference type="InterPro" id="IPR004089">
    <property type="entry name" value="MCPsignal_dom"/>
</dbReference>
<feature type="compositionally biased region" description="Polar residues" evidence="5">
    <location>
        <begin position="414"/>
        <end position="424"/>
    </location>
</feature>
<feature type="domain" description="HAMP" evidence="8">
    <location>
        <begin position="313"/>
        <end position="366"/>
    </location>
</feature>
<evidence type="ECO:0000313" key="10">
    <source>
        <dbReference type="Proteomes" id="UP000010793"/>
    </source>
</evidence>
<evidence type="ECO:0000256" key="1">
    <source>
        <dbReference type="ARBA" id="ARBA00004370"/>
    </source>
</evidence>
<keyword evidence="4" id="KW-0807">Transducer</keyword>
<keyword evidence="6" id="KW-0472">Membrane</keyword>
<dbReference type="PANTHER" id="PTHR43531">
    <property type="entry name" value="PROTEIN ICFG"/>
    <property type="match status" value="1"/>
</dbReference>
<dbReference type="Pfam" id="PF00015">
    <property type="entry name" value="MCPsignal"/>
    <property type="match status" value="1"/>
</dbReference>
<comment type="similarity">
    <text evidence="3">Belongs to the methyl-accepting chemotaxis (MCP) protein family.</text>
</comment>
<dbReference type="Proteomes" id="UP000010793">
    <property type="component" value="Chromosome"/>
</dbReference>
<dbReference type="Gene3D" id="3.30.450.20">
    <property type="entry name" value="PAS domain"/>
    <property type="match status" value="1"/>
</dbReference>
<organism evidence="9 10">
    <name type="scientific">Brachyspira pilosicoli P43/6/78</name>
    <dbReference type="NCBI Taxonomy" id="1042417"/>
    <lineage>
        <taxon>Bacteria</taxon>
        <taxon>Pseudomonadati</taxon>
        <taxon>Spirochaetota</taxon>
        <taxon>Spirochaetia</taxon>
        <taxon>Brachyspirales</taxon>
        <taxon>Brachyspiraceae</taxon>
        <taxon>Brachyspira</taxon>
    </lineage>
</organism>
<dbReference type="SMART" id="SM00283">
    <property type="entry name" value="MA"/>
    <property type="match status" value="1"/>
</dbReference>
<comment type="subcellular location">
    <subcellularLocation>
        <location evidence="1">Membrane</location>
    </subcellularLocation>
</comment>
<feature type="transmembrane region" description="Helical" evidence="6">
    <location>
        <begin position="12"/>
        <end position="34"/>
    </location>
</feature>
<accession>A0A3B6VKQ3</accession>
<dbReference type="AlphaFoldDB" id="A0A3B6VKQ3"/>
<evidence type="ECO:0000259" key="7">
    <source>
        <dbReference type="PROSITE" id="PS50111"/>
    </source>
</evidence>
<dbReference type="CDD" id="cd06225">
    <property type="entry name" value="HAMP"/>
    <property type="match status" value="1"/>
</dbReference>
<proteinExistence type="inferred from homology"/>
<evidence type="ECO:0000256" key="4">
    <source>
        <dbReference type="PROSITE-ProRule" id="PRU00284"/>
    </source>
</evidence>
<dbReference type="InterPro" id="IPR051310">
    <property type="entry name" value="MCP_chemotaxis"/>
</dbReference>
<evidence type="ECO:0000313" key="9">
    <source>
        <dbReference type="EMBL" id="AGA66501.1"/>
    </source>
</evidence>
<dbReference type="Pfam" id="PF00672">
    <property type="entry name" value="HAMP"/>
    <property type="match status" value="1"/>
</dbReference>
<dbReference type="SUPFAM" id="SSF58104">
    <property type="entry name" value="Methyl-accepting chemotaxis protein (MCP) signaling domain"/>
    <property type="match status" value="1"/>
</dbReference>
<dbReference type="PROSITE" id="PS50111">
    <property type="entry name" value="CHEMOTAXIS_TRANSDUC_2"/>
    <property type="match status" value="1"/>
</dbReference>
<dbReference type="GO" id="GO:0006935">
    <property type="term" value="P:chemotaxis"/>
    <property type="evidence" value="ECO:0007669"/>
    <property type="project" value="UniProtKB-KW"/>
</dbReference>
<feature type="compositionally biased region" description="Low complexity" evidence="5">
    <location>
        <begin position="397"/>
        <end position="413"/>
    </location>
</feature>
<feature type="domain" description="Methyl-accepting transducer" evidence="7">
    <location>
        <begin position="371"/>
        <end position="600"/>
    </location>
</feature>
<reference evidence="9 10" key="1">
    <citation type="journal article" date="2013" name="Genome Announc.">
        <title>Complete Genome Sequence of the Porcine Strain Brachyspira pilosicoli P43/6/78(T.).</title>
        <authorList>
            <person name="Lin C."/>
            <person name="den Bakker H.C."/>
            <person name="Suzuki H."/>
            <person name="Lefebure T."/>
            <person name="Ponnala L."/>
            <person name="Sun Q."/>
            <person name="Stanhope M.J."/>
            <person name="Wiedmann M."/>
            <person name="Duhamel G.E."/>
        </authorList>
    </citation>
    <scope>NUCLEOTIDE SEQUENCE [LARGE SCALE GENOMIC DNA]</scope>
    <source>
        <strain evidence="9 10">P43/6/78</strain>
    </source>
</reference>